<feature type="compositionally biased region" description="Low complexity" evidence="3">
    <location>
        <begin position="395"/>
        <end position="406"/>
    </location>
</feature>
<evidence type="ECO:0000256" key="2">
    <source>
        <dbReference type="ARBA" id="ARBA00022837"/>
    </source>
</evidence>
<dbReference type="SUPFAM" id="SSF49562">
    <property type="entry name" value="C2 domain (Calcium/lipid-binding domain, CaLB)"/>
    <property type="match status" value="1"/>
</dbReference>
<dbReference type="GO" id="GO:0046872">
    <property type="term" value="F:metal ion binding"/>
    <property type="evidence" value="ECO:0007669"/>
    <property type="project" value="UniProtKB-KW"/>
</dbReference>
<comment type="caution">
    <text evidence="5">The sequence shown here is derived from an EMBL/GenBank/DDBJ whole genome shotgun (WGS) entry which is preliminary data.</text>
</comment>
<feature type="compositionally biased region" description="Pro residues" evidence="3">
    <location>
        <begin position="475"/>
        <end position="492"/>
    </location>
</feature>
<evidence type="ECO:0000256" key="1">
    <source>
        <dbReference type="ARBA" id="ARBA00022723"/>
    </source>
</evidence>
<feature type="region of interest" description="Disordered" evidence="3">
    <location>
        <begin position="383"/>
        <end position="775"/>
    </location>
</feature>
<feature type="compositionally biased region" description="Low complexity" evidence="3">
    <location>
        <begin position="493"/>
        <end position="512"/>
    </location>
</feature>
<dbReference type="AlphaFoldDB" id="A0A8X7SXD1"/>
<protein>
    <recommendedName>
        <fullName evidence="4">C2 domain-containing protein</fullName>
    </recommendedName>
</protein>
<sequence>MVPPLPGAQKKGTLVCVVLKARNLPNKRSIGKQDPYCVLTVNNEPLKTTPDKRGGQHPQWDQQLHFDIYDDLEELLAKEQLALDAATTGSVSASTAKSRAKPVKKVMKVACYADDQREPEFIGEGVVDLTETLKSGEFDEWVPLQAKDRYAGEVYLELTYYLDKAPPKKKKAPKPVAGSSIGGAAGESYGGAGVFIGEVDEDSAEAPPHPPSKHMPRPSGVSEYGRVGRTGGDHGNRSDRLSMTGSLSYNNLLGAPGRSNSPSPAAHNRRLSDIPAILRPSSAMANIDMYTPVYAQPTLQRVSSPQPPENGSSNPHAQHQPHSHHSEAAQIVANASSHAGWPSLNTAHQAQPNYNFVPPTPITSSEAYQDAASEIARSMAALSFAPSAHAPPPQQQQQYQQPYANAAPPPTMSQAPQYAYPPPPPSATPTPAMLPHGHAGISPAPSPVGPYQSGPGAPGSIYAHSTPPTLHGHYPLPPLGPAMHGTPPPGGPVPHQYQSPHQQQHQPLRQSSYPLAANPASTSLAPSPMPAHQHQPHSAPTTPAHDPSQGPSSAHSHSPASFHALPTLPPQQQHHQQQQQPGPSMYASQGPPPTGLVPMSMPSGPQRSSSPAPSMASIASMSSFQTYSHAPPPSVGGYGTIHSIPAHLQQQSSYPPPAAPSLYQQPPPQQQQQQQMYNAPPPAGQFPPHLQQQPQPPQQPLYMQQQNNGIPSSLAGSLPYAYPNGTANAPSAYGQPPPPPTPGPGMYAPAPPQQQQYAPPPGQQQQYQPYYNYGQ</sequence>
<keyword evidence="1" id="KW-0479">Metal-binding</keyword>
<feature type="region of interest" description="Disordered" evidence="3">
    <location>
        <begin position="296"/>
        <end position="371"/>
    </location>
</feature>
<gene>
    <name evidence="5" type="ORF">A4X06_0g3870</name>
</gene>
<proteinExistence type="predicted"/>
<dbReference type="CDD" id="cd08681">
    <property type="entry name" value="C2_fungal_Inn1p-like"/>
    <property type="match status" value="1"/>
</dbReference>
<accession>A0A8X7SXD1</accession>
<reference evidence="5" key="1">
    <citation type="submission" date="2016-04" db="EMBL/GenBank/DDBJ databases">
        <authorList>
            <person name="Nguyen H.D."/>
            <person name="Samba Siva P."/>
            <person name="Cullis J."/>
            <person name="Levesque C.A."/>
            <person name="Hambleton S."/>
        </authorList>
    </citation>
    <scope>NUCLEOTIDE SEQUENCE</scope>
    <source>
        <strain evidence="5">DAOMC 236426</strain>
    </source>
</reference>
<feature type="compositionally biased region" description="Pro residues" evidence="3">
    <location>
        <begin position="419"/>
        <end position="428"/>
    </location>
</feature>
<evidence type="ECO:0000259" key="4">
    <source>
        <dbReference type="PROSITE" id="PS50004"/>
    </source>
</evidence>
<feature type="compositionally biased region" description="Polar residues" evidence="3">
    <location>
        <begin position="333"/>
        <end position="354"/>
    </location>
</feature>
<reference evidence="5" key="2">
    <citation type="journal article" date="2019" name="IMA Fungus">
        <title>Genome sequencing and comparison of five Tilletia species to identify candidate genes for the detection of regulated species infecting wheat.</title>
        <authorList>
            <person name="Nguyen H.D.T."/>
            <person name="Sultana T."/>
            <person name="Kesanakurti P."/>
            <person name="Hambleton S."/>
        </authorList>
    </citation>
    <scope>NUCLEOTIDE SEQUENCE</scope>
    <source>
        <strain evidence="5">DAOMC 236426</strain>
    </source>
</reference>
<dbReference type="InterPro" id="IPR000008">
    <property type="entry name" value="C2_dom"/>
</dbReference>
<feature type="domain" description="C2" evidence="4">
    <location>
        <begin position="1"/>
        <end position="142"/>
    </location>
</feature>
<feature type="compositionally biased region" description="Low complexity" evidence="3">
    <location>
        <begin position="547"/>
        <end position="581"/>
    </location>
</feature>
<evidence type="ECO:0000313" key="6">
    <source>
        <dbReference type="Proteomes" id="UP000077684"/>
    </source>
</evidence>
<name>A0A8X7SXD1_9BASI</name>
<dbReference type="PANTHER" id="PTHR46502">
    <property type="entry name" value="C2 DOMAIN-CONTAINING"/>
    <property type="match status" value="1"/>
</dbReference>
<feature type="compositionally biased region" description="Low complexity" evidence="3">
    <location>
        <begin position="608"/>
        <end position="623"/>
    </location>
</feature>
<feature type="compositionally biased region" description="Basic and acidic residues" evidence="3">
    <location>
        <begin position="231"/>
        <end position="240"/>
    </location>
</feature>
<dbReference type="Gene3D" id="2.60.40.150">
    <property type="entry name" value="C2 domain"/>
    <property type="match status" value="1"/>
</dbReference>
<dbReference type="InterPro" id="IPR035892">
    <property type="entry name" value="C2_domain_sf"/>
</dbReference>
<keyword evidence="2" id="KW-0106">Calcium</keyword>
<evidence type="ECO:0000256" key="3">
    <source>
        <dbReference type="SAM" id="MobiDB-lite"/>
    </source>
</evidence>
<feature type="compositionally biased region" description="Low complexity" evidence="3">
    <location>
        <begin position="744"/>
        <end position="775"/>
    </location>
</feature>
<dbReference type="SMART" id="SM00239">
    <property type="entry name" value="C2"/>
    <property type="match status" value="1"/>
</dbReference>
<keyword evidence="6" id="KW-1185">Reference proteome</keyword>
<evidence type="ECO:0000313" key="5">
    <source>
        <dbReference type="EMBL" id="KAE8248225.1"/>
    </source>
</evidence>
<feature type="compositionally biased region" description="Polar residues" evidence="3">
    <location>
        <begin position="241"/>
        <end position="251"/>
    </location>
</feature>
<dbReference type="EMBL" id="LWDE02000375">
    <property type="protein sequence ID" value="KAE8248225.1"/>
    <property type="molecule type" value="Genomic_DNA"/>
</dbReference>
<dbReference type="PANTHER" id="PTHR46502:SF2">
    <property type="entry name" value="16 KDA PHLOEM PROTEIN 2"/>
    <property type="match status" value="1"/>
</dbReference>
<feature type="region of interest" description="Disordered" evidence="3">
    <location>
        <begin position="201"/>
        <end position="272"/>
    </location>
</feature>
<dbReference type="PROSITE" id="PS50004">
    <property type="entry name" value="C2"/>
    <property type="match status" value="1"/>
</dbReference>
<dbReference type="InterPro" id="IPR037791">
    <property type="entry name" value="C2_fungal_Inn1"/>
</dbReference>
<feature type="compositionally biased region" description="Pro residues" evidence="3">
    <location>
        <begin position="654"/>
        <end position="669"/>
    </location>
</feature>
<dbReference type="Pfam" id="PF00168">
    <property type="entry name" value="C2"/>
    <property type="match status" value="1"/>
</dbReference>
<organism evidence="5 6">
    <name type="scientific">Tilletia controversa</name>
    <name type="common">dwarf bunt fungus</name>
    <dbReference type="NCBI Taxonomy" id="13291"/>
    <lineage>
        <taxon>Eukaryota</taxon>
        <taxon>Fungi</taxon>
        <taxon>Dikarya</taxon>
        <taxon>Basidiomycota</taxon>
        <taxon>Ustilaginomycotina</taxon>
        <taxon>Exobasidiomycetes</taxon>
        <taxon>Tilletiales</taxon>
        <taxon>Tilletiaceae</taxon>
        <taxon>Tilletia</taxon>
    </lineage>
</organism>
<dbReference type="Proteomes" id="UP000077684">
    <property type="component" value="Unassembled WGS sequence"/>
</dbReference>